<dbReference type="Gene3D" id="2.60.40.10">
    <property type="entry name" value="Immunoglobulins"/>
    <property type="match status" value="3"/>
</dbReference>
<feature type="domain" description="IL-3 receptor alpha chain N-terminal" evidence="12">
    <location>
        <begin position="87"/>
        <end position="125"/>
    </location>
</feature>
<dbReference type="PANTHER" id="PTHR23037">
    <property type="entry name" value="CYTOKINE RECEPTOR"/>
    <property type="match status" value="1"/>
</dbReference>
<dbReference type="PROSITE" id="PS01356">
    <property type="entry name" value="HEMATOPO_REC_S_F2"/>
    <property type="match status" value="1"/>
</dbReference>
<feature type="region of interest" description="Disordered" evidence="9">
    <location>
        <begin position="285"/>
        <end position="327"/>
    </location>
</feature>
<feature type="transmembrane region" description="Helical" evidence="10">
    <location>
        <begin position="394"/>
        <end position="415"/>
    </location>
</feature>
<evidence type="ECO:0000256" key="1">
    <source>
        <dbReference type="ARBA" id="ARBA00004479"/>
    </source>
</evidence>
<evidence type="ECO:0000256" key="7">
    <source>
        <dbReference type="ARBA" id="ARBA00023170"/>
    </source>
</evidence>
<name>A0ABQ9TD79_SAGOE</name>
<feature type="domain" description="Type I cytokine receptor cytokine-binding" evidence="11">
    <location>
        <begin position="136"/>
        <end position="228"/>
    </location>
</feature>
<dbReference type="InterPro" id="IPR036116">
    <property type="entry name" value="FN3_sf"/>
</dbReference>
<dbReference type="EMBL" id="JASSZA010000023">
    <property type="protein sequence ID" value="KAK2082699.1"/>
    <property type="molecule type" value="Genomic_DNA"/>
</dbReference>
<keyword evidence="6 10" id="KW-0472">Membrane</keyword>
<evidence type="ECO:0000256" key="9">
    <source>
        <dbReference type="SAM" id="MobiDB-lite"/>
    </source>
</evidence>
<comment type="caution">
    <text evidence="13">The sequence shown here is derived from an EMBL/GenBank/DDBJ whole genome shotgun (WGS) entry which is preliminary data.</text>
</comment>
<evidence type="ECO:0000256" key="10">
    <source>
        <dbReference type="SAM" id="Phobius"/>
    </source>
</evidence>
<feature type="transmembrane region" description="Helical" evidence="10">
    <location>
        <begin position="21"/>
        <end position="43"/>
    </location>
</feature>
<dbReference type="Pfam" id="PF09240">
    <property type="entry name" value="IL6Ra-bind"/>
    <property type="match status" value="1"/>
</dbReference>
<dbReference type="Pfam" id="PF18611">
    <property type="entry name" value="IL3Ra_N"/>
    <property type="match status" value="1"/>
</dbReference>
<evidence type="ECO:0000256" key="6">
    <source>
        <dbReference type="ARBA" id="ARBA00023136"/>
    </source>
</evidence>
<dbReference type="InterPro" id="IPR040907">
    <property type="entry name" value="IL3Ra_N"/>
</dbReference>
<dbReference type="PANTHER" id="PTHR23037:SF46">
    <property type="entry name" value="INTERLEUKIN 5 RECEPTOR SUBUNIT ALPHA"/>
    <property type="match status" value="1"/>
</dbReference>
<evidence type="ECO:0000256" key="8">
    <source>
        <dbReference type="ARBA" id="ARBA00023180"/>
    </source>
</evidence>
<reference evidence="13 14" key="1">
    <citation type="submission" date="2023-05" db="EMBL/GenBank/DDBJ databases">
        <title>B98-5 Cell Line De Novo Hybrid Assembly: An Optical Mapping Approach.</title>
        <authorList>
            <person name="Kananen K."/>
            <person name="Auerbach J.A."/>
            <person name="Kautto E."/>
            <person name="Blachly J.S."/>
        </authorList>
    </citation>
    <scope>NUCLEOTIDE SEQUENCE [LARGE SCALE GENOMIC DNA]</scope>
    <source>
        <strain evidence="13">B95-8</strain>
        <tissue evidence="13">Cell line</tissue>
    </source>
</reference>
<keyword evidence="4" id="KW-0732">Signal</keyword>
<evidence type="ECO:0000256" key="2">
    <source>
        <dbReference type="ARBA" id="ARBA00008159"/>
    </source>
</evidence>
<feature type="compositionally biased region" description="Polar residues" evidence="9">
    <location>
        <begin position="308"/>
        <end position="321"/>
    </location>
</feature>
<dbReference type="InterPro" id="IPR015321">
    <property type="entry name" value="TypeI_recpt_CBD"/>
</dbReference>
<organism evidence="13 14">
    <name type="scientific">Saguinus oedipus</name>
    <name type="common">Cotton-top tamarin</name>
    <name type="synonym">Oedipomidas oedipus</name>
    <dbReference type="NCBI Taxonomy" id="9490"/>
    <lineage>
        <taxon>Eukaryota</taxon>
        <taxon>Metazoa</taxon>
        <taxon>Chordata</taxon>
        <taxon>Craniata</taxon>
        <taxon>Vertebrata</taxon>
        <taxon>Euteleostomi</taxon>
        <taxon>Mammalia</taxon>
        <taxon>Eutheria</taxon>
        <taxon>Euarchontoglires</taxon>
        <taxon>Primates</taxon>
        <taxon>Haplorrhini</taxon>
        <taxon>Platyrrhini</taxon>
        <taxon>Cebidae</taxon>
        <taxon>Callitrichinae</taxon>
        <taxon>Saguinus</taxon>
    </lineage>
</organism>
<evidence type="ECO:0000256" key="4">
    <source>
        <dbReference type="ARBA" id="ARBA00022729"/>
    </source>
</evidence>
<proteinExistence type="inferred from homology"/>
<keyword evidence="7 13" id="KW-0675">Receptor</keyword>
<evidence type="ECO:0000256" key="5">
    <source>
        <dbReference type="ARBA" id="ARBA00022989"/>
    </source>
</evidence>
<comment type="subcellular location">
    <subcellularLocation>
        <location evidence="1">Membrane</location>
        <topology evidence="1">Single-pass type I membrane protein</topology>
    </subcellularLocation>
</comment>
<keyword evidence="5 10" id="KW-1133">Transmembrane helix</keyword>
<protein>
    <submittedName>
        <fullName evidence="13">Granulocyte-macrophage colony-stimulating factor receptor subunit alpha</fullName>
    </submittedName>
</protein>
<evidence type="ECO:0000313" key="14">
    <source>
        <dbReference type="Proteomes" id="UP001266305"/>
    </source>
</evidence>
<gene>
    <name evidence="13" type="primary">CSF2RA_3</name>
    <name evidence="13" type="ORF">P7K49_037935</name>
</gene>
<evidence type="ECO:0000313" key="13">
    <source>
        <dbReference type="EMBL" id="KAK2082699.1"/>
    </source>
</evidence>
<accession>A0ABQ9TD79</accession>
<dbReference type="Proteomes" id="UP001266305">
    <property type="component" value="Unassembled WGS sequence"/>
</dbReference>
<dbReference type="InterPro" id="IPR003532">
    <property type="entry name" value="Short_hematopoietin_rcpt_2_CS"/>
</dbReference>
<keyword evidence="8" id="KW-0325">Glycoprotein</keyword>
<evidence type="ECO:0000259" key="11">
    <source>
        <dbReference type="Pfam" id="PF09240"/>
    </source>
</evidence>
<evidence type="ECO:0000259" key="12">
    <source>
        <dbReference type="Pfam" id="PF18611"/>
    </source>
</evidence>
<evidence type="ECO:0000256" key="3">
    <source>
        <dbReference type="ARBA" id="ARBA00022692"/>
    </source>
</evidence>
<sequence>MSTSGGRHEQWAEGKRNAVPLQLFSLVSMTFLLVTALLLSGLLQAAVLLTAGNSGRTTVAPASSLNISFDSRTMRLSWSCKENTTLSRKKECSCTFREVTLHGGVTFEVHVQTSQGVFQEKMPYPNSGREGTAARNFSCLIYNADFMNCSWARGPTAPRDVQYFLSIQDSKGRRDIRCPYYVQDAGTHVGCHLTNLTGLTSRNYFLVTGTSREAGIQFFDSLLDTNKIERFDPPSNVTVTCNKTQCLVRWKQPRTHQRLHYLEFRYQLHVCKECRQEIRPHLHLHPVQTGDPAPPPPAPSADKRRPCPTSTECRQEGTLSQGHWGLSGWNSQPDAENTLITVQGDLDNRYSLPSSEPRAKRSVKIRAADFRILTWGPWSKPTEFGSDGRQTSSVHIYVLLILGTLVCALVLGFLFKRCVRMQRLFPPVPKIKDKLNDENQVEDQVGVPHLELPGPWLRPYHLPYPALTSGSEALPKTPVYRQP</sequence>
<comment type="similarity">
    <text evidence="2">Belongs to the type I cytokine receptor family. Type 5 subfamily.</text>
</comment>
<keyword evidence="3 10" id="KW-0812">Transmembrane</keyword>
<dbReference type="InterPro" id="IPR013783">
    <property type="entry name" value="Ig-like_fold"/>
</dbReference>
<dbReference type="SUPFAM" id="SSF49265">
    <property type="entry name" value="Fibronectin type III"/>
    <property type="match status" value="2"/>
</dbReference>
<keyword evidence="14" id="KW-1185">Reference proteome</keyword>